<dbReference type="AlphaFoldDB" id="A0A0F9L4Q3"/>
<dbReference type="InterPro" id="IPR000182">
    <property type="entry name" value="GNAT_dom"/>
</dbReference>
<dbReference type="Pfam" id="PF00583">
    <property type="entry name" value="Acetyltransf_1"/>
    <property type="match status" value="1"/>
</dbReference>
<dbReference type="EMBL" id="LAZR01007899">
    <property type="protein sequence ID" value="KKM82196.1"/>
    <property type="molecule type" value="Genomic_DNA"/>
</dbReference>
<organism evidence="2">
    <name type="scientific">marine sediment metagenome</name>
    <dbReference type="NCBI Taxonomy" id="412755"/>
    <lineage>
        <taxon>unclassified sequences</taxon>
        <taxon>metagenomes</taxon>
        <taxon>ecological metagenomes</taxon>
    </lineage>
</organism>
<sequence length="312" mass="35657">DHLDISDGIDASLAFLDIISNNVPEEERIKIRKDLELKRDLLKFILISAYEEGLLIGYLLISVNSPNIGLIWDWQPVTLSDSNNGGVSEKILRKTIDFSKLRGINRIEVCFPIINDLDKHRYLKYIKWYESIGFYHVHREVEMKLTLEDRKVGVSSFPKEVKIKSIKDFSINDLANNAYEIFNDSKDAMFLDQDEEQKHRSTKDYFNPSKPLIEDASIVLTANGQVIGFSVARYSTFEGSDVTIGPFGITPNFRSKGLGEVLLIFCLNRLAENGFKCVSLDVSTENKPAYKLYKKVGFKKIFETFILAFNCK</sequence>
<proteinExistence type="predicted"/>
<evidence type="ECO:0000259" key="1">
    <source>
        <dbReference type="PROSITE" id="PS51186"/>
    </source>
</evidence>
<dbReference type="InterPro" id="IPR016181">
    <property type="entry name" value="Acyl_CoA_acyltransferase"/>
</dbReference>
<dbReference type="SUPFAM" id="SSF55729">
    <property type="entry name" value="Acyl-CoA N-acyltransferases (Nat)"/>
    <property type="match status" value="2"/>
</dbReference>
<comment type="caution">
    <text evidence="2">The sequence shown here is derived from an EMBL/GenBank/DDBJ whole genome shotgun (WGS) entry which is preliminary data.</text>
</comment>
<feature type="non-terminal residue" evidence="2">
    <location>
        <position position="1"/>
    </location>
</feature>
<dbReference type="PROSITE" id="PS51186">
    <property type="entry name" value="GNAT"/>
    <property type="match status" value="1"/>
</dbReference>
<name>A0A0F9L4Q3_9ZZZZ</name>
<gene>
    <name evidence="2" type="ORF">LCGC14_1321970</name>
</gene>
<evidence type="ECO:0000313" key="2">
    <source>
        <dbReference type="EMBL" id="KKM82196.1"/>
    </source>
</evidence>
<dbReference type="Gene3D" id="3.40.630.30">
    <property type="match status" value="2"/>
</dbReference>
<protein>
    <recommendedName>
        <fullName evidence="1">N-acetyltransferase domain-containing protein</fullName>
    </recommendedName>
</protein>
<reference evidence="2" key="1">
    <citation type="journal article" date="2015" name="Nature">
        <title>Complex archaea that bridge the gap between prokaryotes and eukaryotes.</title>
        <authorList>
            <person name="Spang A."/>
            <person name="Saw J.H."/>
            <person name="Jorgensen S.L."/>
            <person name="Zaremba-Niedzwiedzka K."/>
            <person name="Martijn J."/>
            <person name="Lind A.E."/>
            <person name="van Eijk R."/>
            <person name="Schleper C."/>
            <person name="Guy L."/>
            <person name="Ettema T.J."/>
        </authorList>
    </citation>
    <scope>NUCLEOTIDE SEQUENCE</scope>
</reference>
<feature type="domain" description="N-acetyltransferase" evidence="1">
    <location>
        <begin position="161"/>
        <end position="312"/>
    </location>
</feature>
<dbReference type="InterPro" id="IPR050276">
    <property type="entry name" value="MshD_Acetyltransferase"/>
</dbReference>
<dbReference type="CDD" id="cd04301">
    <property type="entry name" value="NAT_SF"/>
    <property type="match status" value="1"/>
</dbReference>
<accession>A0A0F9L4Q3</accession>
<dbReference type="GO" id="GO:0016747">
    <property type="term" value="F:acyltransferase activity, transferring groups other than amino-acyl groups"/>
    <property type="evidence" value="ECO:0007669"/>
    <property type="project" value="InterPro"/>
</dbReference>
<dbReference type="PANTHER" id="PTHR43617">
    <property type="entry name" value="L-AMINO ACID N-ACETYLTRANSFERASE"/>
    <property type="match status" value="1"/>
</dbReference>